<dbReference type="EMBL" id="KV450571">
    <property type="protein sequence ID" value="OAY21944.1"/>
    <property type="molecule type" value="Genomic_DNA"/>
</dbReference>
<feature type="compositionally biased region" description="Basic and acidic residues" evidence="1">
    <location>
        <begin position="12"/>
        <end position="21"/>
    </location>
</feature>
<feature type="region of interest" description="Disordered" evidence="1">
    <location>
        <begin position="1"/>
        <end position="21"/>
    </location>
</feature>
<gene>
    <name evidence="2" type="ORF">MANES_S043600</name>
</gene>
<evidence type="ECO:0008006" key="3">
    <source>
        <dbReference type="Google" id="ProtNLM"/>
    </source>
</evidence>
<evidence type="ECO:0000313" key="2">
    <source>
        <dbReference type="EMBL" id="OAY21944.1"/>
    </source>
</evidence>
<organism evidence="2">
    <name type="scientific">Manihot esculenta</name>
    <name type="common">Cassava</name>
    <name type="synonym">Jatropha manihot</name>
    <dbReference type="NCBI Taxonomy" id="3983"/>
    <lineage>
        <taxon>Eukaryota</taxon>
        <taxon>Viridiplantae</taxon>
        <taxon>Streptophyta</taxon>
        <taxon>Embryophyta</taxon>
        <taxon>Tracheophyta</taxon>
        <taxon>Spermatophyta</taxon>
        <taxon>Magnoliopsida</taxon>
        <taxon>eudicotyledons</taxon>
        <taxon>Gunneridae</taxon>
        <taxon>Pentapetalae</taxon>
        <taxon>rosids</taxon>
        <taxon>fabids</taxon>
        <taxon>Malpighiales</taxon>
        <taxon>Euphorbiaceae</taxon>
        <taxon>Crotonoideae</taxon>
        <taxon>Manihoteae</taxon>
        <taxon>Manihot</taxon>
    </lineage>
</organism>
<dbReference type="PANTHER" id="PTHR37610">
    <property type="entry name" value="CCHC-TYPE DOMAIN-CONTAINING PROTEIN"/>
    <property type="match status" value="1"/>
</dbReference>
<protein>
    <recommendedName>
        <fullName evidence="3">Retrotransposon Copia-like N-terminal domain-containing protein</fullName>
    </recommendedName>
</protein>
<dbReference type="AlphaFoldDB" id="A0A199UBA2"/>
<name>A0A199UBA2_MANES</name>
<evidence type="ECO:0000256" key="1">
    <source>
        <dbReference type="SAM" id="MobiDB-lite"/>
    </source>
</evidence>
<reference evidence="2" key="1">
    <citation type="submission" date="2016-02" db="EMBL/GenBank/DDBJ databases">
        <title>WGS assembly of Manihot esculenta.</title>
        <authorList>
            <person name="Bredeson J.V."/>
            <person name="Prochnik S.E."/>
            <person name="Lyons J.B."/>
            <person name="Schmutz J."/>
            <person name="Grimwood J."/>
            <person name="Vrebalov J."/>
            <person name="Bart R.S."/>
            <person name="Amuge T."/>
            <person name="Ferguson M.E."/>
            <person name="Green R."/>
            <person name="Putnam N."/>
            <person name="Stites J."/>
            <person name="Rounsley S."/>
            <person name="Rokhsar D.S."/>
        </authorList>
    </citation>
    <scope>NUCLEOTIDE SEQUENCE [LARGE SCALE GENOMIC DNA]</scope>
    <source>
        <tissue evidence="2">Leaf</tissue>
    </source>
</reference>
<accession>A0A199UBA2</accession>
<sequence>MRIGSRNKARYLTREAKKPPREDPSYAIWVTKNYIVKSWLIDSMDPLLMQQFIRLSTAKEIWEAVEIDHRMTSQEETVEGVVQLHSTIARLRAHIFLSELDPKFDHVHGEILRKDPKLNLESTYAYVR</sequence>
<feature type="compositionally biased region" description="Basic residues" evidence="1">
    <location>
        <begin position="1"/>
        <end position="11"/>
    </location>
</feature>
<dbReference type="PANTHER" id="PTHR37610:SF45">
    <property type="entry name" value="RETROTRANSPOSON GAG DOMAIN-CONTAINING PROTEIN"/>
    <property type="match status" value="1"/>
</dbReference>
<proteinExistence type="predicted"/>